<evidence type="ECO:0000313" key="2">
    <source>
        <dbReference type="Proteomes" id="UP001150603"/>
    </source>
</evidence>
<accession>A0ACC1JBT6</accession>
<keyword evidence="2" id="KW-1185">Reference proteome</keyword>
<proteinExistence type="predicted"/>
<sequence>MAKAKGGDKKGAGDKNTKAGGDKKGAGDKKTKSGGKKAKYPAGRVAVAAVVLRGHQGWLVRLRVLFAHGKCVCSAANMQDRNNF</sequence>
<organism evidence="1 2">
    <name type="scientific">Linderina macrospora</name>
    <dbReference type="NCBI Taxonomy" id="4868"/>
    <lineage>
        <taxon>Eukaryota</taxon>
        <taxon>Fungi</taxon>
        <taxon>Fungi incertae sedis</taxon>
        <taxon>Zoopagomycota</taxon>
        <taxon>Kickxellomycotina</taxon>
        <taxon>Kickxellomycetes</taxon>
        <taxon>Kickxellales</taxon>
        <taxon>Kickxellaceae</taxon>
        <taxon>Linderina</taxon>
    </lineage>
</organism>
<dbReference type="Proteomes" id="UP001150603">
    <property type="component" value="Unassembled WGS sequence"/>
</dbReference>
<protein>
    <submittedName>
        <fullName evidence="1">Uncharacterized protein</fullName>
    </submittedName>
</protein>
<gene>
    <name evidence="1" type="ORF">FBU59_002278</name>
</gene>
<comment type="caution">
    <text evidence="1">The sequence shown here is derived from an EMBL/GenBank/DDBJ whole genome shotgun (WGS) entry which is preliminary data.</text>
</comment>
<reference evidence="1" key="1">
    <citation type="submission" date="2022-07" db="EMBL/GenBank/DDBJ databases">
        <title>Phylogenomic reconstructions and comparative analyses of Kickxellomycotina fungi.</title>
        <authorList>
            <person name="Reynolds N.K."/>
            <person name="Stajich J.E."/>
            <person name="Barry K."/>
            <person name="Grigoriev I.V."/>
            <person name="Crous P."/>
            <person name="Smith M.E."/>
        </authorList>
    </citation>
    <scope>NUCLEOTIDE SEQUENCE</scope>
    <source>
        <strain evidence="1">NRRL 5244</strain>
    </source>
</reference>
<dbReference type="EMBL" id="JANBPW010001220">
    <property type="protein sequence ID" value="KAJ1945534.1"/>
    <property type="molecule type" value="Genomic_DNA"/>
</dbReference>
<name>A0ACC1JBT6_9FUNG</name>
<evidence type="ECO:0000313" key="1">
    <source>
        <dbReference type="EMBL" id="KAJ1945534.1"/>
    </source>
</evidence>